<evidence type="ECO:0000313" key="2">
    <source>
        <dbReference type="Proteomes" id="UP000199065"/>
    </source>
</evidence>
<dbReference type="EMBL" id="FOPJ01000004">
    <property type="protein sequence ID" value="SFG43010.1"/>
    <property type="molecule type" value="Genomic_DNA"/>
</dbReference>
<dbReference type="RefSeq" id="WP_092284777.1">
    <property type="nucleotide sequence ID" value="NZ_FOPJ01000004.1"/>
</dbReference>
<reference evidence="1 2" key="1">
    <citation type="submission" date="2016-10" db="EMBL/GenBank/DDBJ databases">
        <authorList>
            <person name="de Groot N.N."/>
        </authorList>
    </citation>
    <scope>NUCLEOTIDE SEQUENCE [LARGE SCALE GENOMIC DNA]</scope>
    <source>
        <strain>J11</strain>
        <strain evidence="2">PG 39</strain>
    </source>
</reference>
<keyword evidence="2" id="KW-1185">Reference proteome</keyword>
<gene>
    <name evidence="1" type="ORF">SAMN05660282_00849</name>
</gene>
<proteinExistence type="predicted"/>
<sequence>MKNIKNFPQLNGHSLPLNFTRRFARRSDHALTRIHQVDNAESYAHLIEKYCAPELANITSILRHPRSLARPLPSWRPPQIKLPAPPAQEHNPQGLVLVITRHRVGPRAKARLRGFGEQRNPAYLVTLRFTDPQGAEVDPQLAEAWVRVLTRDACKGSIHEISNQPTLTYRWLVDGHYVPLSAPASLFAETTKAA</sequence>
<protein>
    <submittedName>
        <fullName evidence="1">Uncharacterized protein</fullName>
    </submittedName>
</protein>
<accession>A0A1I2RRC8</accession>
<evidence type="ECO:0000313" key="1">
    <source>
        <dbReference type="EMBL" id="SFG43010.1"/>
    </source>
</evidence>
<name>A0A1I2RRC8_9CORY</name>
<dbReference type="AlphaFoldDB" id="A0A1I2RRC8"/>
<dbReference type="OrthoDB" id="4421601at2"/>
<organism evidence="1 2">
    <name type="scientific">Corynebacterium spheniscorum</name>
    <dbReference type="NCBI Taxonomy" id="185761"/>
    <lineage>
        <taxon>Bacteria</taxon>
        <taxon>Bacillati</taxon>
        <taxon>Actinomycetota</taxon>
        <taxon>Actinomycetes</taxon>
        <taxon>Mycobacteriales</taxon>
        <taxon>Corynebacteriaceae</taxon>
        <taxon>Corynebacterium</taxon>
    </lineage>
</organism>
<dbReference type="Proteomes" id="UP000199065">
    <property type="component" value="Unassembled WGS sequence"/>
</dbReference>